<keyword evidence="2" id="KW-1185">Reference proteome</keyword>
<dbReference type="EMBL" id="CAJVPU010015117">
    <property type="protein sequence ID" value="CAG8644609.1"/>
    <property type="molecule type" value="Genomic_DNA"/>
</dbReference>
<sequence length="129" mass="15139">IAMYNLNNTTYNETMTNGLNNNCDNNQSWWKSLLSMSNGGSVICLPHLYAFVINSHSYYQIHFANTKGYLVNWFVYDTNAQDYIAEQYKLDKNIVDLIEQELAIVNQFVQGLYQLHDAEYSQADWWFNK</sequence>
<evidence type="ECO:0000313" key="1">
    <source>
        <dbReference type="EMBL" id="CAG8644609.1"/>
    </source>
</evidence>
<accession>A0ACA9NB72</accession>
<name>A0ACA9NB72_9GLOM</name>
<feature type="non-terminal residue" evidence="1">
    <location>
        <position position="1"/>
    </location>
</feature>
<organism evidence="1 2">
    <name type="scientific">Dentiscutata heterogama</name>
    <dbReference type="NCBI Taxonomy" id="1316150"/>
    <lineage>
        <taxon>Eukaryota</taxon>
        <taxon>Fungi</taxon>
        <taxon>Fungi incertae sedis</taxon>
        <taxon>Mucoromycota</taxon>
        <taxon>Glomeromycotina</taxon>
        <taxon>Glomeromycetes</taxon>
        <taxon>Diversisporales</taxon>
        <taxon>Gigasporaceae</taxon>
        <taxon>Dentiscutata</taxon>
    </lineage>
</organism>
<comment type="caution">
    <text evidence="1">The sequence shown here is derived from an EMBL/GenBank/DDBJ whole genome shotgun (WGS) entry which is preliminary data.</text>
</comment>
<reference evidence="1" key="1">
    <citation type="submission" date="2021-06" db="EMBL/GenBank/DDBJ databases">
        <authorList>
            <person name="Kallberg Y."/>
            <person name="Tangrot J."/>
            <person name="Rosling A."/>
        </authorList>
    </citation>
    <scope>NUCLEOTIDE SEQUENCE</scope>
    <source>
        <strain evidence="1">IL203A</strain>
    </source>
</reference>
<proteinExistence type="predicted"/>
<dbReference type="Proteomes" id="UP000789702">
    <property type="component" value="Unassembled WGS sequence"/>
</dbReference>
<protein>
    <submittedName>
        <fullName evidence="1">6799_t:CDS:1</fullName>
    </submittedName>
</protein>
<gene>
    <name evidence="1" type="ORF">DHETER_LOCUS9002</name>
</gene>
<evidence type="ECO:0000313" key="2">
    <source>
        <dbReference type="Proteomes" id="UP000789702"/>
    </source>
</evidence>